<evidence type="ECO:0000313" key="2">
    <source>
        <dbReference type="Proteomes" id="UP000095767"/>
    </source>
</evidence>
<protein>
    <submittedName>
        <fullName evidence="1">Uncharacterized protein</fullName>
    </submittedName>
</protein>
<dbReference type="AlphaFoldDB" id="A0A1E5W840"/>
<dbReference type="Proteomes" id="UP000095767">
    <property type="component" value="Unassembled WGS sequence"/>
</dbReference>
<evidence type="ECO:0000313" key="1">
    <source>
        <dbReference type="EMBL" id="OEL33537.1"/>
    </source>
</evidence>
<name>A0A1E5W840_9POAL</name>
<comment type="caution">
    <text evidence="1">The sequence shown here is derived from an EMBL/GenBank/DDBJ whole genome shotgun (WGS) entry which is preliminary data.</text>
</comment>
<proteinExistence type="predicted"/>
<reference evidence="1 2" key="1">
    <citation type="submission" date="2016-09" db="EMBL/GenBank/DDBJ databases">
        <title>The draft genome of Dichanthelium oligosanthes: A C3 panicoid grass species.</title>
        <authorList>
            <person name="Studer A.J."/>
            <person name="Schnable J.C."/>
            <person name="Brutnell T.P."/>
        </authorList>
    </citation>
    <scope>NUCLEOTIDE SEQUENCE [LARGE SCALE GENOMIC DNA]</scope>
    <source>
        <strain evidence="2">cv. Kellogg 1175</strain>
        <tissue evidence="1">Leaf</tissue>
    </source>
</reference>
<gene>
    <name evidence="1" type="ORF">BAE44_0005443</name>
</gene>
<dbReference type="OrthoDB" id="717740at2759"/>
<dbReference type="EMBL" id="LWDX02018405">
    <property type="protein sequence ID" value="OEL33537.1"/>
    <property type="molecule type" value="Genomic_DNA"/>
</dbReference>
<accession>A0A1E5W840</accession>
<organism evidence="1 2">
    <name type="scientific">Dichanthelium oligosanthes</name>
    <dbReference type="NCBI Taxonomy" id="888268"/>
    <lineage>
        <taxon>Eukaryota</taxon>
        <taxon>Viridiplantae</taxon>
        <taxon>Streptophyta</taxon>
        <taxon>Embryophyta</taxon>
        <taxon>Tracheophyta</taxon>
        <taxon>Spermatophyta</taxon>
        <taxon>Magnoliopsida</taxon>
        <taxon>Liliopsida</taxon>
        <taxon>Poales</taxon>
        <taxon>Poaceae</taxon>
        <taxon>PACMAD clade</taxon>
        <taxon>Panicoideae</taxon>
        <taxon>Panicodae</taxon>
        <taxon>Paniceae</taxon>
        <taxon>Dichantheliinae</taxon>
        <taxon>Dichanthelium</taxon>
    </lineage>
</organism>
<keyword evidence="2" id="KW-1185">Reference proteome</keyword>
<sequence>MPAGAADHHCRILGSHLDALLFSMYVPLPDPMYDRCRLSPEGERPPRFFKQELFVYIAGSMPSFTPLPPCTGSPEEVDEGDMSSRVMTYQMMRMLLRLINKRPLSLIGGITH</sequence>